<dbReference type="Pfam" id="PF05013">
    <property type="entry name" value="FGase"/>
    <property type="match status" value="1"/>
</dbReference>
<dbReference type="Proteomes" id="UP000239736">
    <property type="component" value="Unassembled WGS sequence"/>
</dbReference>
<accession>A0A2S5JMB7</accession>
<organism evidence="1 2">
    <name type="scientific">Albidovulum inexpectatum</name>
    <dbReference type="NCBI Taxonomy" id="196587"/>
    <lineage>
        <taxon>Bacteria</taxon>
        <taxon>Pseudomonadati</taxon>
        <taxon>Pseudomonadota</taxon>
        <taxon>Alphaproteobacteria</taxon>
        <taxon>Rhodobacterales</taxon>
        <taxon>Paracoccaceae</taxon>
        <taxon>Albidovulum</taxon>
    </lineage>
</organism>
<dbReference type="OrthoDB" id="9802050at2"/>
<dbReference type="AlphaFoldDB" id="A0A2S5JMB7"/>
<dbReference type="SUPFAM" id="SSF53187">
    <property type="entry name" value="Zn-dependent exopeptidases"/>
    <property type="match status" value="1"/>
</dbReference>
<sequence>MPNAPFDLILPRRLASGVVFASPHSGRDYPADLLRRTMLDERAIRSSEDAFLDLLLADVPDFGAPLLLARMPRAYVDLNRARDELDPALIADLDHRPHNPRVAAGLGVIPRVVAGSRAIYRGKIRRDEAEKRLQAVWDPYHACLRDLVRTAHQAFGESVLIDMHSMPHDAISGFSIRGGRRPEIVIGDRYGSSASPRVIAQIEQAFESAGFCTTRNSPFAGAYTIQAYGRPVRGIHAVQIEIDRALYMDETLIAPHAGFDAFRRRLNVALRQLADIVRHGGTAARPIAAE</sequence>
<dbReference type="InterPro" id="IPR007709">
    <property type="entry name" value="N-FG_amidohydro"/>
</dbReference>
<evidence type="ECO:0000313" key="2">
    <source>
        <dbReference type="Proteomes" id="UP000239736"/>
    </source>
</evidence>
<keyword evidence="2" id="KW-1185">Reference proteome</keyword>
<dbReference type="Gene3D" id="3.40.630.40">
    <property type="entry name" value="Zn-dependent exopeptidases"/>
    <property type="match status" value="1"/>
</dbReference>
<proteinExistence type="predicted"/>
<dbReference type="EMBL" id="PRDS01000001">
    <property type="protein sequence ID" value="PPB82548.1"/>
    <property type="molecule type" value="Genomic_DNA"/>
</dbReference>
<evidence type="ECO:0000313" key="1">
    <source>
        <dbReference type="EMBL" id="PPB82548.1"/>
    </source>
</evidence>
<name>A0A2S5JMB7_9RHOB</name>
<comment type="caution">
    <text evidence="1">The sequence shown here is derived from an EMBL/GenBank/DDBJ whole genome shotgun (WGS) entry which is preliminary data.</text>
</comment>
<reference evidence="1 2" key="1">
    <citation type="submission" date="2018-01" db="EMBL/GenBank/DDBJ databases">
        <title>Genomic Encyclopedia of Archaeal and Bacterial Type Strains, Phase II (KMG-II): from individual species to whole genera.</title>
        <authorList>
            <person name="Goeker M."/>
        </authorList>
    </citation>
    <scope>NUCLEOTIDE SEQUENCE [LARGE SCALE GENOMIC DNA]</scope>
    <source>
        <strain evidence="1 2">DSM 12048</strain>
    </source>
</reference>
<gene>
    <name evidence="1" type="ORF">LV82_00485</name>
</gene>
<dbReference type="RefSeq" id="WP_104069081.1">
    <property type="nucleotide sequence ID" value="NZ_PRDS01000001.1"/>
</dbReference>
<protein>
    <submittedName>
        <fullName evidence="1">N-formylglutamate deformylase</fullName>
    </submittedName>
</protein>